<dbReference type="PANTHER" id="PTHR30250">
    <property type="entry name" value="PST FAMILY PREDICTED COLANIC ACID TRANSPORTER"/>
    <property type="match status" value="1"/>
</dbReference>
<evidence type="ECO:0000313" key="9">
    <source>
        <dbReference type="Proteomes" id="UP001589793"/>
    </source>
</evidence>
<keyword evidence="2" id="KW-1003">Cell membrane</keyword>
<keyword evidence="3 7" id="KW-0812">Transmembrane</keyword>
<feature type="transmembrane region" description="Helical" evidence="7">
    <location>
        <begin position="381"/>
        <end position="401"/>
    </location>
</feature>
<dbReference type="Proteomes" id="UP001589793">
    <property type="component" value="Unassembled WGS sequence"/>
</dbReference>
<feature type="transmembrane region" description="Helical" evidence="7">
    <location>
        <begin position="148"/>
        <end position="167"/>
    </location>
</feature>
<feature type="transmembrane region" description="Helical" evidence="7">
    <location>
        <begin position="246"/>
        <end position="270"/>
    </location>
</feature>
<sequence>MPGLRRRALDRLRAPLREVGLNTVAFAMIIAIQQLLVFPGLGRMLPPAGFSQVILLITISTIAVNVIGGEASKVALIRGEAYRSRALPWDAPRIVLGGCALIILAVVVLAVARLLPVPIAAPYALITVLGILRTFGTTPDKHRGAFHRVVLAHAAYAVGAVGGLLLVPATGSPFTPFLLAESLCVLVVLIIRRRHREVPLTLRRTRAFRGTLRPYLGLALIALLINAVTYLDRLLITPLLGAEALAIYYSASALSSSLALVTNPGGNALLARLGRMPDARRRQVFARGALVALPLVLLCWGASLVIAAAGLFALYPGHARAALPLLLPVSLAAAFSNASSLLAPLLQRFLPVRRLLGFTACYAAVYLLAVIVLSARWRLPGFAWATAMAAGALFALYLAQVRATARTGFRRAGPPGSARTAPADPVAPATPAKR</sequence>
<dbReference type="PANTHER" id="PTHR30250:SF11">
    <property type="entry name" value="O-ANTIGEN TRANSPORTER-RELATED"/>
    <property type="match status" value="1"/>
</dbReference>
<feature type="transmembrane region" description="Helical" evidence="7">
    <location>
        <begin position="21"/>
        <end position="41"/>
    </location>
</feature>
<comment type="subcellular location">
    <subcellularLocation>
        <location evidence="1">Cell membrane</location>
        <topology evidence="1">Multi-pass membrane protein</topology>
    </subcellularLocation>
</comment>
<protein>
    <recommendedName>
        <fullName evidence="10">Membrane protein involved in the export of O-antigen and teichoic acid</fullName>
    </recommendedName>
</protein>
<organism evidence="8 9">
    <name type="scientific">Brachybacterium hainanense</name>
    <dbReference type="NCBI Taxonomy" id="1541174"/>
    <lineage>
        <taxon>Bacteria</taxon>
        <taxon>Bacillati</taxon>
        <taxon>Actinomycetota</taxon>
        <taxon>Actinomycetes</taxon>
        <taxon>Micrococcales</taxon>
        <taxon>Dermabacteraceae</taxon>
        <taxon>Brachybacterium</taxon>
    </lineage>
</organism>
<dbReference type="InterPro" id="IPR050833">
    <property type="entry name" value="Poly_Biosynth_Transport"/>
</dbReference>
<feature type="transmembrane region" description="Helical" evidence="7">
    <location>
        <begin position="290"/>
        <end position="315"/>
    </location>
</feature>
<reference evidence="8 9" key="1">
    <citation type="submission" date="2024-09" db="EMBL/GenBank/DDBJ databases">
        <authorList>
            <person name="Sun Q."/>
            <person name="Mori K."/>
        </authorList>
    </citation>
    <scope>NUCLEOTIDE SEQUENCE [LARGE SCALE GENOMIC DNA]</scope>
    <source>
        <strain evidence="8 9">CICC 10874</strain>
    </source>
</reference>
<keyword evidence="5 7" id="KW-0472">Membrane</keyword>
<evidence type="ECO:0000256" key="5">
    <source>
        <dbReference type="ARBA" id="ARBA00023136"/>
    </source>
</evidence>
<evidence type="ECO:0000256" key="2">
    <source>
        <dbReference type="ARBA" id="ARBA00022475"/>
    </source>
</evidence>
<evidence type="ECO:0008006" key="10">
    <source>
        <dbReference type="Google" id="ProtNLM"/>
    </source>
</evidence>
<feature type="transmembrane region" description="Helical" evidence="7">
    <location>
        <begin position="355"/>
        <end position="375"/>
    </location>
</feature>
<keyword evidence="9" id="KW-1185">Reference proteome</keyword>
<feature type="region of interest" description="Disordered" evidence="6">
    <location>
        <begin position="410"/>
        <end position="434"/>
    </location>
</feature>
<feature type="transmembrane region" description="Helical" evidence="7">
    <location>
        <begin position="173"/>
        <end position="191"/>
    </location>
</feature>
<evidence type="ECO:0000256" key="1">
    <source>
        <dbReference type="ARBA" id="ARBA00004651"/>
    </source>
</evidence>
<evidence type="ECO:0000256" key="7">
    <source>
        <dbReference type="SAM" id="Phobius"/>
    </source>
</evidence>
<dbReference type="EMBL" id="JBHLSV010000002">
    <property type="protein sequence ID" value="MFC0672805.1"/>
    <property type="molecule type" value="Genomic_DNA"/>
</dbReference>
<evidence type="ECO:0000256" key="4">
    <source>
        <dbReference type="ARBA" id="ARBA00022989"/>
    </source>
</evidence>
<feature type="transmembrane region" description="Helical" evidence="7">
    <location>
        <begin position="93"/>
        <end position="112"/>
    </location>
</feature>
<accession>A0ABV6R749</accession>
<evidence type="ECO:0000256" key="6">
    <source>
        <dbReference type="SAM" id="MobiDB-lite"/>
    </source>
</evidence>
<name>A0ABV6R749_9MICO</name>
<evidence type="ECO:0000313" key="8">
    <source>
        <dbReference type="EMBL" id="MFC0672805.1"/>
    </source>
</evidence>
<feature type="transmembrane region" description="Helical" evidence="7">
    <location>
        <begin position="321"/>
        <end position="343"/>
    </location>
</feature>
<feature type="transmembrane region" description="Helical" evidence="7">
    <location>
        <begin position="53"/>
        <end position="72"/>
    </location>
</feature>
<keyword evidence="4 7" id="KW-1133">Transmembrane helix</keyword>
<comment type="caution">
    <text evidence="8">The sequence shown here is derived from an EMBL/GenBank/DDBJ whole genome shotgun (WGS) entry which is preliminary data.</text>
</comment>
<feature type="transmembrane region" description="Helical" evidence="7">
    <location>
        <begin position="118"/>
        <end position="136"/>
    </location>
</feature>
<dbReference type="RefSeq" id="WP_376977880.1">
    <property type="nucleotide sequence ID" value="NZ_JBHLSV010000002.1"/>
</dbReference>
<proteinExistence type="predicted"/>
<feature type="transmembrane region" description="Helical" evidence="7">
    <location>
        <begin position="212"/>
        <end position="231"/>
    </location>
</feature>
<gene>
    <name evidence="8" type="ORF">ACFFF6_02415</name>
</gene>
<evidence type="ECO:0000256" key="3">
    <source>
        <dbReference type="ARBA" id="ARBA00022692"/>
    </source>
</evidence>